<feature type="region of interest" description="Disordered" evidence="1">
    <location>
        <begin position="64"/>
        <end position="84"/>
    </location>
</feature>
<reference evidence="2" key="2">
    <citation type="journal article" date="2024" name="Plant">
        <title>Genomic evolution and insights into agronomic trait innovations of Sesamum species.</title>
        <authorList>
            <person name="Miao H."/>
            <person name="Wang L."/>
            <person name="Qu L."/>
            <person name="Liu H."/>
            <person name="Sun Y."/>
            <person name="Le M."/>
            <person name="Wang Q."/>
            <person name="Wei S."/>
            <person name="Zheng Y."/>
            <person name="Lin W."/>
            <person name="Duan Y."/>
            <person name="Cao H."/>
            <person name="Xiong S."/>
            <person name="Wang X."/>
            <person name="Wei L."/>
            <person name="Li C."/>
            <person name="Ma Q."/>
            <person name="Ju M."/>
            <person name="Zhao R."/>
            <person name="Li G."/>
            <person name="Mu C."/>
            <person name="Tian Q."/>
            <person name="Mei H."/>
            <person name="Zhang T."/>
            <person name="Gao T."/>
            <person name="Zhang H."/>
        </authorList>
    </citation>
    <scope>NUCLEOTIDE SEQUENCE</scope>
    <source>
        <strain evidence="2">3651</strain>
    </source>
</reference>
<organism evidence="2 3">
    <name type="scientific">Sesamum alatum</name>
    <dbReference type="NCBI Taxonomy" id="300844"/>
    <lineage>
        <taxon>Eukaryota</taxon>
        <taxon>Viridiplantae</taxon>
        <taxon>Streptophyta</taxon>
        <taxon>Embryophyta</taxon>
        <taxon>Tracheophyta</taxon>
        <taxon>Spermatophyta</taxon>
        <taxon>Magnoliopsida</taxon>
        <taxon>eudicotyledons</taxon>
        <taxon>Gunneridae</taxon>
        <taxon>Pentapetalae</taxon>
        <taxon>asterids</taxon>
        <taxon>lamiids</taxon>
        <taxon>Lamiales</taxon>
        <taxon>Pedaliaceae</taxon>
        <taxon>Sesamum</taxon>
    </lineage>
</organism>
<protein>
    <submittedName>
        <fullName evidence="2">Uncharacterized protein</fullName>
    </submittedName>
</protein>
<dbReference type="EMBL" id="JACGWO010000004">
    <property type="protein sequence ID" value="KAK4429291.1"/>
    <property type="molecule type" value="Genomic_DNA"/>
</dbReference>
<comment type="caution">
    <text evidence="2">The sequence shown here is derived from an EMBL/GenBank/DDBJ whole genome shotgun (WGS) entry which is preliminary data.</text>
</comment>
<accession>A0AAE2CP26</accession>
<name>A0AAE2CP26_9LAMI</name>
<evidence type="ECO:0000313" key="2">
    <source>
        <dbReference type="EMBL" id="KAK4429291.1"/>
    </source>
</evidence>
<dbReference type="AlphaFoldDB" id="A0AAE2CP26"/>
<sequence length="188" mass="19651">MPLRISKDGNCGIGGREGSARDVDRGGASFRGVGTTGEWMGAVGSRVTLRSTIWACKEGEGGSFGMGGTRGDEGGLQGSNGRGGLWESGRRGVFEVSREGAPPVRLRNCDGATVRSQLPNGGYLQAPQDERFCLILDDPPQKKPLVNGSACHKPVGKTTPDSSSSVKGSDEPNRTKSAAIARTRMLCV</sequence>
<evidence type="ECO:0000313" key="3">
    <source>
        <dbReference type="Proteomes" id="UP001293254"/>
    </source>
</evidence>
<keyword evidence="3" id="KW-1185">Reference proteome</keyword>
<dbReference type="Proteomes" id="UP001293254">
    <property type="component" value="Unassembled WGS sequence"/>
</dbReference>
<evidence type="ECO:0000256" key="1">
    <source>
        <dbReference type="SAM" id="MobiDB-lite"/>
    </source>
</evidence>
<reference evidence="2" key="1">
    <citation type="submission" date="2020-06" db="EMBL/GenBank/DDBJ databases">
        <authorList>
            <person name="Li T."/>
            <person name="Hu X."/>
            <person name="Zhang T."/>
            <person name="Song X."/>
            <person name="Zhang H."/>
            <person name="Dai N."/>
            <person name="Sheng W."/>
            <person name="Hou X."/>
            <person name="Wei L."/>
        </authorList>
    </citation>
    <scope>NUCLEOTIDE SEQUENCE</scope>
    <source>
        <strain evidence="2">3651</strain>
        <tissue evidence="2">Leaf</tissue>
    </source>
</reference>
<gene>
    <name evidence="2" type="ORF">Salat_1229400</name>
</gene>
<proteinExistence type="predicted"/>
<feature type="region of interest" description="Disordered" evidence="1">
    <location>
        <begin position="1"/>
        <end position="32"/>
    </location>
</feature>
<feature type="region of interest" description="Disordered" evidence="1">
    <location>
        <begin position="144"/>
        <end position="182"/>
    </location>
</feature>